<dbReference type="AlphaFoldDB" id="A0A3D2X7E5"/>
<keyword evidence="2" id="KW-0597">Phosphoprotein</keyword>
<feature type="domain" description="HAMP" evidence="6">
    <location>
        <begin position="327"/>
        <end position="379"/>
    </location>
</feature>
<dbReference type="PANTHER" id="PTHR34220:SF7">
    <property type="entry name" value="SENSOR HISTIDINE KINASE YPDA"/>
    <property type="match status" value="1"/>
</dbReference>
<dbReference type="Gene3D" id="6.10.340.10">
    <property type="match status" value="1"/>
</dbReference>
<protein>
    <submittedName>
        <fullName evidence="7">Two-component sensor histidine kinase</fullName>
    </submittedName>
</protein>
<dbReference type="SMART" id="SM00387">
    <property type="entry name" value="HATPase_c"/>
    <property type="match status" value="1"/>
</dbReference>
<evidence type="ECO:0000256" key="3">
    <source>
        <dbReference type="ARBA" id="ARBA00022679"/>
    </source>
</evidence>
<keyword evidence="3" id="KW-0808">Transferase</keyword>
<comment type="caution">
    <text evidence="7">The sequence shown here is derived from an EMBL/GenBank/DDBJ whole genome shotgun (WGS) entry which is preliminary data.</text>
</comment>
<keyword evidence="5" id="KW-0812">Transmembrane</keyword>
<gene>
    <name evidence="7" type="ORF">DHW61_08625</name>
</gene>
<comment type="subcellular location">
    <subcellularLocation>
        <location evidence="1">Membrane</location>
    </subcellularLocation>
</comment>
<dbReference type="InterPro" id="IPR003660">
    <property type="entry name" value="HAMP_dom"/>
</dbReference>
<dbReference type="InterPro" id="IPR003594">
    <property type="entry name" value="HATPase_dom"/>
</dbReference>
<dbReference type="Gene3D" id="3.30.565.10">
    <property type="entry name" value="Histidine kinase-like ATPase, C-terminal domain"/>
    <property type="match status" value="1"/>
</dbReference>
<dbReference type="GO" id="GO:0000155">
    <property type="term" value="F:phosphorelay sensor kinase activity"/>
    <property type="evidence" value="ECO:0007669"/>
    <property type="project" value="InterPro"/>
</dbReference>
<name>A0A3D2X7E5_9FIRM</name>
<dbReference type="PROSITE" id="PS50885">
    <property type="entry name" value="HAMP"/>
    <property type="match status" value="1"/>
</dbReference>
<accession>A0A3D2X7E5</accession>
<evidence type="ECO:0000256" key="4">
    <source>
        <dbReference type="ARBA" id="ARBA00022777"/>
    </source>
</evidence>
<keyword evidence="5" id="KW-0472">Membrane</keyword>
<dbReference type="Proteomes" id="UP000262969">
    <property type="component" value="Unassembled WGS sequence"/>
</dbReference>
<dbReference type="SMART" id="SM00304">
    <property type="entry name" value="HAMP"/>
    <property type="match status" value="1"/>
</dbReference>
<dbReference type="SUPFAM" id="SSF158472">
    <property type="entry name" value="HAMP domain-like"/>
    <property type="match status" value="1"/>
</dbReference>
<keyword evidence="5" id="KW-1133">Transmembrane helix</keyword>
<dbReference type="GO" id="GO:0016020">
    <property type="term" value="C:membrane"/>
    <property type="evidence" value="ECO:0007669"/>
    <property type="project" value="UniProtKB-SubCell"/>
</dbReference>
<evidence type="ECO:0000259" key="6">
    <source>
        <dbReference type="PROSITE" id="PS50885"/>
    </source>
</evidence>
<dbReference type="InterPro" id="IPR010559">
    <property type="entry name" value="Sig_transdc_His_kin_internal"/>
</dbReference>
<dbReference type="SUPFAM" id="SSF55874">
    <property type="entry name" value="ATPase domain of HSP90 chaperone/DNA topoisomerase II/histidine kinase"/>
    <property type="match status" value="1"/>
</dbReference>
<evidence type="ECO:0000256" key="2">
    <source>
        <dbReference type="ARBA" id="ARBA00022553"/>
    </source>
</evidence>
<dbReference type="InterPro" id="IPR036890">
    <property type="entry name" value="HATPase_C_sf"/>
</dbReference>
<organism evidence="7 8">
    <name type="scientific">Lachnoclostridium phytofermentans</name>
    <dbReference type="NCBI Taxonomy" id="66219"/>
    <lineage>
        <taxon>Bacteria</taxon>
        <taxon>Bacillati</taxon>
        <taxon>Bacillota</taxon>
        <taxon>Clostridia</taxon>
        <taxon>Lachnospirales</taxon>
        <taxon>Lachnospiraceae</taxon>
    </lineage>
</organism>
<evidence type="ECO:0000313" key="7">
    <source>
        <dbReference type="EMBL" id="HCL02465.1"/>
    </source>
</evidence>
<dbReference type="PANTHER" id="PTHR34220">
    <property type="entry name" value="SENSOR HISTIDINE KINASE YPDA"/>
    <property type="match status" value="1"/>
</dbReference>
<dbReference type="CDD" id="cd06225">
    <property type="entry name" value="HAMP"/>
    <property type="match status" value="1"/>
</dbReference>
<proteinExistence type="predicted"/>
<evidence type="ECO:0000256" key="5">
    <source>
        <dbReference type="SAM" id="Phobius"/>
    </source>
</evidence>
<reference evidence="7 8" key="1">
    <citation type="journal article" date="2018" name="Nat. Biotechnol.">
        <title>A standardized bacterial taxonomy based on genome phylogeny substantially revises the tree of life.</title>
        <authorList>
            <person name="Parks D.H."/>
            <person name="Chuvochina M."/>
            <person name="Waite D.W."/>
            <person name="Rinke C."/>
            <person name="Skarshewski A."/>
            <person name="Chaumeil P.A."/>
            <person name="Hugenholtz P."/>
        </authorList>
    </citation>
    <scope>NUCLEOTIDE SEQUENCE [LARGE SCALE GENOMIC DNA]</scope>
    <source>
        <strain evidence="7">UBA11728</strain>
    </source>
</reference>
<dbReference type="Pfam" id="PF06580">
    <property type="entry name" value="His_kinase"/>
    <property type="match status" value="1"/>
</dbReference>
<keyword evidence="4 7" id="KW-0418">Kinase</keyword>
<feature type="transmembrane region" description="Helical" evidence="5">
    <location>
        <begin position="17"/>
        <end position="37"/>
    </location>
</feature>
<sequence>MRKLKKLFSAMKLNHKITVLIIGTIVIPMVILSVLLFKNMRESIIKEKVKNVEISINQSYNHIQKNVELCHMSTQVILNSEGFWDKLIEFQDSEVIDKSEIIKFSKNDVRNIERLVNSNPYLYQIRIYIATKKVPEMMPVLYHMDRLDNFDWYKEDDTRKIFWNFDYDGTIFPYYVLKPSKHIVSLTTRVKGTKKKVDALIEVATKMDVLFPDIYEADEEQWTCFVDEYGTYFYGEGDSNQKWVEFAEGVFKTIPKNTKESYYYNMYLDEEPVVVGYIPLDQFNGHLLKIVSLKNAFQDINERRNVFLFGFTGGVAILICAANFLVQLVLRDFYRVIHTVTKVKEGDLSIRVPVDSSNEIGQLSGQINDMMDTITCLMEDQLKRELLVKDSEIRALQNQINAHFIYNVLESIKMMAEIEERYDISDAVTSLGKLLRYSMKWVSKNVTVREEVDYIKNYLALINLRFDYEIYLSINMPEIIWSQEIPKMSLQPIIENAIYHGIEEIAEDTSIYMKGILFEDYCTIEITDSGKGMTEEEVRILQQKISGEIETSGSSGNGIGLKNVQDRIKISFGEPYGISVASRKGLFTKVIVKIPLILT</sequence>
<dbReference type="InterPro" id="IPR050640">
    <property type="entry name" value="Bact_2-comp_sensor_kinase"/>
</dbReference>
<evidence type="ECO:0000256" key="1">
    <source>
        <dbReference type="ARBA" id="ARBA00004370"/>
    </source>
</evidence>
<dbReference type="EMBL" id="DPVV01000282">
    <property type="protein sequence ID" value="HCL02465.1"/>
    <property type="molecule type" value="Genomic_DNA"/>
</dbReference>
<feature type="transmembrane region" description="Helical" evidence="5">
    <location>
        <begin position="306"/>
        <end position="330"/>
    </location>
</feature>
<dbReference type="Pfam" id="PF00672">
    <property type="entry name" value="HAMP"/>
    <property type="match status" value="1"/>
</dbReference>
<evidence type="ECO:0000313" key="8">
    <source>
        <dbReference type="Proteomes" id="UP000262969"/>
    </source>
</evidence>
<dbReference type="Pfam" id="PF02518">
    <property type="entry name" value="HATPase_c"/>
    <property type="match status" value="1"/>
</dbReference>